<reference evidence="2 3" key="1">
    <citation type="journal article" date="2017" name="Nat. Commun.">
        <title>Genome assembly with in vitro proximity ligation data and whole-genome triplication in lettuce.</title>
        <authorList>
            <person name="Reyes-Chin-Wo S."/>
            <person name="Wang Z."/>
            <person name="Yang X."/>
            <person name="Kozik A."/>
            <person name="Arikit S."/>
            <person name="Song C."/>
            <person name="Xia L."/>
            <person name="Froenicke L."/>
            <person name="Lavelle D.O."/>
            <person name="Truco M.J."/>
            <person name="Xia R."/>
            <person name="Zhu S."/>
            <person name="Xu C."/>
            <person name="Xu H."/>
            <person name="Xu X."/>
            <person name="Cox K."/>
            <person name="Korf I."/>
            <person name="Meyers B.C."/>
            <person name="Michelmore R.W."/>
        </authorList>
    </citation>
    <scope>NUCLEOTIDE SEQUENCE [LARGE SCALE GENOMIC DNA]</scope>
    <source>
        <strain evidence="3">cv. Salinas</strain>
        <tissue evidence="2">Seedlings</tissue>
    </source>
</reference>
<evidence type="ECO:0000313" key="3">
    <source>
        <dbReference type="Proteomes" id="UP000235145"/>
    </source>
</evidence>
<accession>A0A9R1WR72</accession>
<protein>
    <submittedName>
        <fullName evidence="2">Uncharacterized protein</fullName>
    </submittedName>
</protein>
<comment type="caution">
    <text evidence="2">The sequence shown here is derived from an EMBL/GenBank/DDBJ whole genome shotgun (WGS) entry which is preliminary data.</text>
</comment>
<gene>
    <name evidence="2" type="ORF">LSAT_V11C100001330</name>
</gene>
<keyword evidence="3" id="KW-1185">Reference proteome</keyword>
<organism evidence="2 3">
    <name type="scientific">Lactuca sativa</name>
    <name type="common">Garden lettuce</name>
    <dbReference type="NCBI Taxonomy" id="4236"/>
    <lineage>
        <taxon>Eukaryota</taxon>
        <taxon>Viridiplantae</taxon>
        <taxon>Streptophyta</taxon>
        <taxon>Embryophyta</taxon>
        <taxon>Tracheophyta</taxon>
        <taxon>Spermatophyta</taxon>
        <taxon>Magnoliopsida</taxon>
        <taxon>eudicotyledons</taxon>
        <taxon>Gunneridae</taxon>
        <taxon>Pentapetalae</taxon>
        <taxon>asterids</taxon>
        <taxon>campanulids</taxon>
        <taxon>Asterales</taxon>
        <taxon>Asteraceae</taxon>
        <taxon>Cichorioideae</taxon>
        <taxon>Cichorieae</taxon>
        <taxon>Lactucinae</taxon>
        <taxon>Lactuca</taxon>
    </lineage>
</organism>
<evidence type="ECO:0000313" key="2">
    <source>
        <dbReference type="EMBL" id="KAJ0228269.1"/>
    </source>
</evidence>
<feature type="region of interest" description="Disordered" evidence="1">
    <location>
        <begin position="1"/>
        <end position="66"/>
    </location>
</feature>
<dbReference type="Proteomes" id="UP000235145">
    <property type="component" value="Unassembled WGS sequence"/>
</dbReference>
<proteinExistence type="predicted"/>
<sequence length="208" mass="23597">MSPSGGGIIPSNSGSSWTEDSFEIKVLMEPSPEPEMEGTSARSAIPRVDEAGPPPPPPPPLTHNCSLESSMRNRIARLEGDGSSYLLDKEKGEYWSDIKLAMGQAPSQQEYQRLLEFENSDLQIRELKHECLRLFQKVLTQNPTLAAQAPYNPQEAFNDFLGQHHDRLDRRELEVDVGERDQEEIKFLDLLRQRLKKDGPAYVTYIFK</sequence>
<name>A0A9R1WR72_LACSA</name>
<dbReference type="EMBL" id="NBSK02000001">
    <property type="protein sequence ID" value="KAJ0228269.1"/>
    <property type="molecule type" value="Genomic_DNA"/>
</dbReference>
<evidence type="ECO:0000256" key="1">
    <source>
        <dbReference type="SAM" id="MobiDB-lite"/>
    </source>
</evidence>
<feature type="compositionally biased region" description="Pro residues" evidence="1">
    <location>
        <begin position="52"/>
        <end position="61"/>
    </location>
</feature>
<dbReference type="AlphaFoldDB" id="A0A9R1WR72"/>